<dbReference type="Pfam" id="PF00535">
    <property type="entry name" value="Glycos_transf_2"/>
    <property type="match status" value="1"/>
</dbReference>
<dbReference type="RefSeq" id="WP_090163395.1">
    <property type="nucleotide sequence ID" value="NZ_FMWK01000012.1"/>
</dbReference>
<dbReference type="SUPFAM" id="SSF53448">
    <property type="entry name" value="Nucleotide-diphospho-sugar transferases"/>
    <property type="match status" value="1"/>
</dbReference>
<dbReference type="Gene3D" id="3.90.550.10">
    <property type="entry name" value="Spore Coat Polysaccharide Biosynthesis Protein SpsA, Chain A"/>
    <property type="match status" value="1"/>
</dbReference>
<dbReference type="EMBL" id="FMWK01000012">
    <property type="protein sequence ID" value="SCZ80180.1"/>
    <property type="molecule type" value="Genomic_DNA"/>
</dbReference>
<sequence length="349" mass="40332">MNDKLLSVVIPVYNAENCIKDCLNALINQSYSNLEIIVVDDGSTDNSLNVCKKYAELDSRIKVFTHANMGVSATRNEGIYKATGDYIFFCDSDDYPEPELAERYVQAVENWQNSDVSFICCGMFFDNVLNKNVKNKEHILEADYGFVRGEDYLISRAAAATLAWLKLFNFVTNKCYDLNLIKANNIRFDKDINIGEDLKFNLDYLDISSGNIGVINQPLYHYVRRRGDSLSITYHKNDLEDTKCIYKRFVNWQINQPDSTRENILVVKGIYLNDWVSRLTSMYEAYKAGEVGESVHRKLSKDLKSKEFQSTLKEIHRGKKISTLRYVCLRTGTFRLFYFFRGIYQVMKG</sequence>
<dbReference type="Proteomes" id="UP000199428">
    <property type="component" value="Unassembled WGS sequence"/>
</dbReference>
<proteinExistence type="predicted"/>
<name>A0A1G5S2V5_PSEXY</name>
<feature type="domain" description="Glycosyltransferase 2-like" evidence="3">
    <location>
        <begin position="7"/>
        <end position="114"/>
    </location>
</feature>
<gene>
    <name evidence="4" type="ORF">SAMN02910350_02174</name>
</gene>
<dbReference type="GO" id="GO:0016757">
    <property type="term" value="F:glycosyltransferase activity"/>
    <property type="evidence" value="ECO:0007669"/>
    <property type="project" value="UniProtKB-KW"/>
</dbReference>
<dbReference type="PANTHER" id="PTHR22916">
    <property type="entry name" value="GLYCOSYLTRANSFERASE"/>
    <property type="match status" value="1"/>
</dbReference>
<evidence type="ECO:0000256" key="1">
    <source>
        <dbReference type="ARBA" id="ARBA00022676"/>
    </source>
</evidence>
<evidence type="ECO:0000256" key="2">
    <source>
        <dbReference type="ARBA" id="ARBA00022679"/>
    </source>
</evidence>
<dbReference type="PANTHER" id="PTHR22916:SF51">
    <property type="entry name" value="GLYCOSYLTRANSFERASE EPSH-RELATED"/>
    <property type="match status" value="1"/>
</dbReference>
<keyword evidence="2 4" id="KW-0808">Transferase</keyword>
<organism evidence="4 5">
    <name type="scientific">Pseudobutyrivibrio xylanivorans</name>
    <dbReference type="NCBI Taxonomy" id="185007"/>
    <lineage>
        <taxon>Bacteria</taxon>
        <taxon>Bacillati</taxon>
        <taxon>Bacillota</taxon>
        <taxon>Clostridia</taxon>
        <taxon>Lachnospirales</taxon>
        <taxon>Lachnospiraceae</taxon>
        <taxon>Pseudobutyrivibrio</taxon>
    </lineage>
</organism>
<dbReference type="CDD" id="cd00761">
    <property type="entry name" value="Glyco_tranf_GTA_type"/>
    <property type="match status" value="1"/>
</dbReference>
<dbReference type="InterPro" id="IPR029044">
    <property type="entry name" value="Nucleotide-diphossugar_trans"/>
</dbReference>
<reference evidence="4 5" key="1">
    <citation type="submission" date="2016-10" db="EMBL/GenBank/DDBJ databases">
        <authorList>
            <person name="de Groot N.N."/>
        </authorList>
    </citation>
    <scope>NUCLEOTIDE SEQUENCE [LARGE SCALE GENOMIC DNA]</scope>
    <source>
        <strain evidence="4 5">DSM 10317</strain>
    </source>
</reference>
<dbReference type="AlphaFoldDB" id="A0A1G5S2V5"/>
<accession>A0A1G5S2V5</accession>
<dbReference type="InterPro" id="IPR001173">
    <property type="entry name" value="Glyco_trans_2-like"/>
</dbReference>
<evidence type="ECO:0000313" key="4">
    <source>
        <dbReference type="EMBL" id="SCZ80180.1"/>
    </source>
</evidence>
<protein>
    <submittedName>
        <fullName evidence="4">Glycosyl transferase family 2</fullName>
    </submittedName>
</protein>
<evidence type="ECO:0000313" key="5">
    <source>
        <dbReference type="Proteomes" id="UP000199428"/>
    </source>
</evidence>
<keyword evidence="1" id="KW-0328">Glycosyltransferase</keyword>
<evidence type="ECO:0000259" key="3">
    <source>
        <dbReference type="Pfam" id="PF00535"/>
    </source>
</evidence>